<organism evidence="2 3">
    <name type="scientific">Micromonospora azadirachtae</name>
    <dbReference type="NCBI Taxonomy" id="1970735"/>
    <lineage>
        <taxon>Bacteria</taxon>
        <taxon>Bacillati</taxon>
        <taxon>Actinomycetota</taxon>
        <taxon>Actinomycetes</taxon>
        <taxon>Micromonosporales</taxon>
        <taxon>Micromonosporaceae</taxon>
        <taxon>Micromonospora</taxon>
    </lineage>
</organism>
<evidence type="ECO:0000313" key="2">
    <source>
        <dbReference type="EMBL" id="MFD0782942.1"/>
    </source>
</evidence>
<comment type="caution">
    <text evidence="2">The sequence shown here is derived from an EMBL/GenBank/DDBJ whole genome shotgun (WGS) entry which is preliminary data.</text>
</comment>
<gene>
    <name evidence="2" type="ORF">ACFQZ8_03230</name>
</gene>
<feature type="transmembrane region" description="Helical" evidence="1">
    <location>
        <begin position="133"/>
        <end position="154"/>
    </location>
</feature>
<feature type="transmembrane region" description="Helical" evidence="1">
    <location>
        <begin position="53"/>
        <end position="75"/>
    </location>
</feature>
<dbReference type="Proteomes" id="UP001597053">
    <property type="component" value="Unassembled WGS sequence"/>
</dbReference>
<feature type="transmembrane region" description="Helical" evidence="1">
    <location>
        <begin position="12"/>
        <end position="33"/>
    </location>
</feature>
<feature type="non-terminal residue" evidence="2">
    <location>
        <position position="181"/>
    </location>
</feature>
<dbReference type="Pfam" id="PF06197">
    <property type="entry name" value="DUF998"/>
    <property type="match status" value="1"/>
</dbReference>
<reference evidence="3" key="1">
    <citation type="journal article" date="2019" name="Int. J. Syst. Evol. Microbiol.">
        <title>The Global Catalogue of Microorganisms (GCM) 10K type strain sequencing project: providing services to taxonomists for standard genome sequencing and annotation.</title>
        <authorList>
            <consortium name="The Broad Institute Genomics Platform"/>
            <consortium name="The Broad Institute Genome Sequencing Center for Infectious Disease"/>
            <person name="Wu L."/>
            <person name="Ma J."/>
        </authorList>
    </citation>
    <scope>NUCLEOTIDE SEQUENCE [LARGE SCALE GENOMIC DNA]</scope>
    <source>
        <strain evidence="3">JCM 32148</strain>
    </source>
</reference>
<proteinExistence type="predicted"/>
<dbReference type="InterPro" id="IPR009339">
    <property type="entry name" value="DUF998"/>
</dbReference>
<keyword evidence="1" id="KW-0812">Transmembrane</keyword>
<protein>
    <submittedName>
        <fullName evidence="2">DUF998 domain-containing protein</fullName>
    </submittedName>
</protein>
<evidence type="ECO:0000313" key="3">
    <source>
        <dbReference type="Proteomes" id="UP001597053"/>
    </source>
</evidence>
<keyword evidence="3" id="KW-1185">Reference proteome</keyword>
<feature type="transmembrane region" description="Helical" evidence="1">
    <location>
        <begin position="87"/>
        <end position="106"/>
    </location>
</feature>
<sequence>MSERQPAERGSRLLLACGLAPAVFTAVVLLEGVTRPGYNALHRFGSELSLGEYGWIQITNFIVAGVLVLCFAGGLRRALRTGRASRATPILTGVFGLSLIVAGIFVTDPKPGFPPGTGDTAGAATVHGTLHDFAGYVMVLAMCAASFTLATRFAREPGRRPWRWYSNGTGTIVLLSAVAMA</sequence>
<keyword evidence="1" id="KW-0472">Membrane</keyword>
<dbReference type="EMBL" id="JBHTHM010000064">
    <property type="protein sequence ID" value="MFD0782942.1"/>
    <property type="molecule type" value="Genomic_DNA"/>
</dbReference>
<keyword evidence="1" id="KW-1133">Transmembrane helix</keyword>
<name>A0ABW2ZWD0_9ACTN</name>
<accession>A0ABW2ZWD0</accession>
<evidence type="ECO:0000256" key="1">
    <source>
        <dbReference type="SAM" id="Phobius"/>
    </source>
</evidence>